<gene>
    <name evidence="1" type="ORF">SAMN04488052_104331</name>
</gene>
<keyword evidence="2" id="KW-1185">Reference proteome</keyword>
<evidence type="ECO:0000313" key="1">
    <source>
        <dbReference type="EMBL" id="SEO92329.1"/>
    </source>
</evidence>
<proteinExistence type="predicted"/>
<name>A0A1H8TMQ2_9GAMM</name>
<dbReference type="AlphaFoldDB" id="A0A1H8TMQ2"/>
<dbReference type="STRING" id="406100.SAMN04488052_104331"/>
<organism evidence="1 2">
    <name type="scientific">Aquisalimonas asiatica</name>
    <dbReference type="NCBI Taxonomy" id="406100"/>
    <lineage>
        <taxon>Bacteria</taxon>
        <taxon>Pseudomonadati</taxon>
        <taxon>Pseudomonadota</taxon>
        <taxon>Gammaproteobacteria</taxon>
        <taxon>Chromatiales</taxon>
        <taxon>Ectothiorhodospiraceae</taxon>
        <taxon>Aquisalimonas</taxon>
    </lineage>
</organism>
<accession>A0A1H8TMQ2</accession>
<dbReference type="Proteomes" id="UP000199657">
    <property type="component" value="Unassembled WGS sequence"/>
</dbReference>
<protein>
    <submittedName>
        <fullName evidence="1">Uncharacterized protein</fullName>
    </submittedName>
</protein>
<evidence type="ECO:0000313" key="2">
    <source>
        <dbReference type="Proteomes" id="UP000199657"/>
    </source>
</evidence>
<dbReference type="EMBL" id="FOEG01000004">
    <property type="protein sequence ID" value="SEO92329.1"/>
    <property type="molecule type" value="Genomic_DNA"/>
</dbReference>
<dbReference type="RefSeq" id="WP_171909908.1">
    <property type="nucleotide sequence ID" value="NZ_FOEG01000004.1"/>
</dbReference>
<reference evidence="1 2" key="1">
    <citation type="submission" date="2016-10" db="EMBL/GenBank/DDBJ databases">
        <authorList>
            <person name="de Groot N.N."/>
        </authorList>
    </citation>
    <scope>NUCLEOTIDE SEQUENCE [LARGE SCALE GENOMIC DNA]</scope>
    <source>
        <strain evidence="1 2">CGMCC 1.6291</strain>
    </source>
</reference>
<sequence>MRTFHDWRHHYGLSDNADSRREYSEYCEALQALQAASERTGVDHD</sequence>